<accession>A0ABW0V017</accession>
<evidence type="ECO:0000256" key="1">
    <source>
        <dbReference type="SAM" id="MobiDB-lite"/>
    </source>
</evidence>
<dbReference type="InterPro" id="IPR009003">
    <property type="entry name" value="Peptidase_S1_PA"/>
</dbReference>
<keyword evidence="2" id="KW-0812">Transmembrane</keyword>
<feature type="compositionally biased region" description="Low complexity" evidence="1">
    <location>
        <begin position="49"/>
        <end position="66"/>
    </location>
</feature>
<keyword evidence="4" id="KW-1185">Reference proteome</keyword>
<evidence type="ECO:0000313" key="4">
    <source>
        <dbReference type="Proteomes" id="UP001596154"/>
    </source>
</evidence>
<keyword evidence="2" id="KW-1133">Transmembrane helix</keyword>
<dbReference type="EMBL" id="JBHSNY010000012">
    <property type="protein sequence ID" value="MFC5638294.1"/>
    <property type="molecule type" value="Genomic_DNA"/>
</dbReference>
<keyword evidence="2" id="KW-0472">Membrane</keyword>
<dbReference type="Proteomes" id="UP001596154">
    <property type="component" value="Unassembled WGS sequence"/>
</dbReference>
<organism evidence="3 4">
    <name type="scientific">Streptomyces bullii</name>
    <dbReference type="NCBI Taxonomy" id="349910"/>
    <lineage>
        <taxon>Bacteria</taxon>
        <taxon>Bacillati</taxon>
        <taxon>Actinomycetota</taxon>
        <taxon>Actinomycetes</taxon>
        <taxon>Kitasatosporales</taxon>
        <taxon>Streptomycetaceae</taxon>
        <taxon>Streptomyces</taxon>
    </lineage>
</organism>
<feature type="region of interest" description="Disordered" evidence="1">
    <location>
        <begin position="1"/>
        <end position="71"/>
    </location>
</feature>
<feature type="transmembrane region" description="Helical" evidence="2">
    <location>
        <begin position="103"/>
        <end position="122"/>
    </location>
</feature>
<protein>
    <submittedName>
        <fullName evidence="3">Uncharacterized protein</fullName>
    </submittedName>
</protein>
<sequence>MDPKRRHRSGPAAHAPDAEGGSPTPPFVAERTGAARAEDTGTANSGCQAPSPDATAPVPAPAVRASDTGDSLATAPNAFSNTGVIATIVQAPRDAAPRIRKRTLLIGTALAALTVLASTTVADGPAGRPRAATATPTDGSTVSAGPSAPGASPSPSGSATPKPTDRAVPAPDPSAGEVPSPVSRPAPTRKPDAAPPVARPPKTDQVLSAGCTKETGPSHPAWPVQYADTNWGPSEAAEEHDLSEDGELVGGFRLMRANRPNLTYYWATGWTAVDPDDTETWLVLTWTDGTTASSCRRRLSSTGHWHDTIAVPRYINGKFIRYQACQGSYGRPATCTKWT</sequence>
<proteinExistence type="predicted"/>
<comment type="caution">
    <text evidence="3">The sequence shown here is derived from an EMBL/GenBank/DDBJ whole genome shotgun (WGS) entry which is preliminary data.</text>
</comment>
<name>A0ABW0V017_9ACTN</name>
<evidence type="ECO:0000256" key="2">
    <source>
        <dbReference type="SAM" id="Phobius"/>
    </source>
</evidence>
<feature type="compositionally biased region" description="Low complexity" evidence="1">
    <location>
        <begin position="122"/>
        <end position="162"/>
    </location>
</feature>
<dbReference type="RefSeq" id="WP_381028899.1">
    <property type="nucleotide sequence ID" value="NZ_JBHSNY010000012.1"/>
</dbReference>
<feature type="region of interest" description="Disordered" evidence="1">
    <location>
        <begin position="122"/>
        <end position="223"/>
    </location>
</feature>
<gene>
    <name evidence="3" type="ORF">ACFPZJ_31920</name>
</gene>
<dbReference type="SUPFAM" id="SSF50494">
    <property type="entry name" value="Trypsin-like serine proteases"/>
    <property type="match status" value="1"/>
</dbReference>
<evidence type="ECO:0000313" key="3">
    <source>
        <dbReference type="EMBL" id="MFC5638294.1"/>
    </source>
</evidence>
<reference evidence="4" key="1">
    <citation type="journal article" date="2019" name="Int. J. Syst. Evol. Microbiol.">
        <title>The Global Catalogue of Microorganisms (GCM) 10K type strain sequencing project: providing services to taxonomists for standard genome sequencing and annotation.</title>
        <authorList>
            <consortium name="The Broad Institute Genomics Platform"/>
            <consortium name="The Broad Institute Genome Sequencing Center for Infectious Disease"/>
            <person name="Wu L."/>
            <person name="Ma J."/>
        </authorList>
    </citation>
    <scope>NUCLEOTIDE SEQUENCE [LARGE SCALE GENOMIC DNA]</scope>
    <source>
        <strain evidence="4">CGMCC 4.7248</strain>
    </source>
</reference>